<organism evidence="4 5">
    <name type="scientific">Salmo salar</name>
    <name type="common">Atlantic salmon</name>
    <dbReference type="NCBI Taxonomy" id="8030"/>
    <lineage>
        <taxon>Eukaryota</taxon>
        <taxon>Metazoa</taxon>
        <taxon>Chordata</taxon>
        <taxon>Craniata</taxon>
        <taxon>Vertebrata</taxon>
        <taxon>Euteleostomi</taxon>
        <taxon>Actinopterygii</taxon>
        <taxon>Neopterygii</taxon>
        <taxon>Teleostei</taxon>
        <taxon>Protacanthopterygii</taxon>
        <taxon>Salmoniformes</taxon>
        <taxon>Salmonidae</taxon>
        <taxon>Salmoninae</taxon>
        <taxon>Salmo</taxon>
    </lineage>
</organism>
<dbReference type="InterPro" id="IPR036179">
    <property type="entry name" value="Ig-like_dom_sf"/>
</dbReference>
<reference evidence="5" key="1">
    <citation type="submission" date="2025-08" db="UniProtKB">
        <authorList>
            <consortium name="RefSeq"/>
        </authorList>
    </citation>
    <scope>IDENTIFICATION</scope>
</reference>
<dbReference type="InterPro" id="IPR003599">
    <property type="entry name" value="Ig_sub"/>
</dbReference>
<feature type="domain" description="Ig-like" evidence="3">
    <location>
        <begin position="1"/>
        <end position="109"/>
    </location>
</feature>
<dbReference type="PANTHER" id="PTHR45080:SF8">
    <property type="entry name" value="IG-LIKE DOMAIN-CONTAINING PROTEIN"/>
    <property type="match status" value="1"/>
</dbReference>
<dbReference type="SUPFAM" id="SSF48726">
    <property type="entry name" value="Immunoglobulin"/>
    <property type="match status" value="1"/>
</dbReference>
<evidence type="ECO:0000313" key="4">
    <source>
        <dbReference type="Proteomes" id="UP001652741"/>
    </source>
</evidence>
<evidence type="ECO:0000259" key="3">
    <source>
        <dbReference type="PROSITE" id="PS50835"/>
    </source>
</evidence>
<dbReference type="InterPro" id="IPR013783">
    <property type="entry name" value="Ig-like_fold"/>
</dbReference>
<sequence length="173" mass="19254">MAGSAGFVKSPLSQMKLIEDIAELHCEVTGNPIPEVQWWFIEGEEPDETMTQLFDGARQDRVGINATYILHATSSIHLLNLTLNDTGTYECRASNDPDRNELKTAPKIKWIRSQANVIVFECECWEALCTARQHLPVERTARGPAPVPHLLLPSALFHPDSPTLPSLSSHDVQ</sequence>
<gene>
    <name evidence="5" type="primary">LOC123724389</name>
</gene>
<proteinExistence type="predicted"/>
<evidence type="ECO:0000256" key="1">
    <source>
        <dbReference type="ARBA" id="ARBA00022729"/>
    </source>
</evidence>
<dbReference type="InterPro" id="IPR007110">
    <property type="entry name" value="Ig-like_dom"/>
</dbReference>
<accession>A0ABM3CA47</accession>
<dbReference type="InterPro" id="IPR003598">
    <property type="entry name" value="Ig_sub2"/>
</dbReference>
<keyword evidence="1" id="KW-0732">Signal</keyword>
<evidence type="ECO:0000256" key="2">
    <source>
        <dbReference type="ARBA" id="ARBA00023157"/>
    </source>
</evidence>
<dbReference type="InterPro" id="IPR050958">
    <property type="entry name" value="Cell_Adh-Cytoskel_Orgn"/>
</dbReference>
<keyword evidence="2" id="KW-1015">Disulfide bond</keyword>
<keyword evidence="4" id="KW-1185">Reference proteome</keyword>
<dbReference type="Proteomes" id="UP001652741">
    <property type="component" value="Chromosome ssa10"/>
</dbReference>
<dbReference type="SMART" id="SM00408">
    <property type="entry name" value="IGc2"/>
    <property type="match status" value="1"/>
</dbReference>
<evidence type="ECO:0000313" key="5">
    <source>
        <dbReference type="RefSeq" id="XP_045543432.1"/>
    </source>
</evidence>
<protein>
    <submittedName>
        <fullName evidence="5">Basigin-like</fullName>
    </submittedName>
</protein>
<dbReference type="Gene3D" id="2.60.40.10">
    <property type="entry name" value="Immunoglobulins"/>
    <property type="match status" value="1"/>
</dbReference>
<name>A0ABM3CA47_SALSA</name>
<dbReference type="PANTHER" id="PTHR45080">
    <property type="entry name" value="CONTACTIN 5"/>
    <property type="match status" value="1"/>
</dbReference>
<dbReference type="GeneID" id="123724389"/>
<dbReference type="PROSITE" id="PS50835">
    <property type="entry name" value="IG_LIKE"/>
    <property type="match status" value="1"/>
</dbReference>
<dbReference type="RefSeq" id="XP_045543432.1">
    <property type="nucleotide sequence ID" value="XM_045687476.1"/>
</dbReference>
<dbReference type="SMART" id="SM00409">
    <property type="entry name" value="IG"/>
    <property type="match status" value="1"/>
</dbReference>
<dbReference type="Pfam" id="PF13927">
    <property type="entry name" value="Ig_3"/>
    <property type="match status" value="1"/>
</dbReference>